<accession>A0A1V6RHU9</accession>
<keyword evidence="2" id="KW-1185">Reference proteome</keyword>
<dbReference type="Proteomes" id="UP000191612">
    <property type="component" value="Unassembled WGS sequence"/>
</dbReference>
<protein>
    <submittedName>
        <fullName evidence="1">Uncharacterized protein</fullName>
    </submittedName>
</protein>
<name>A0A1V6RHU9_9EURO</name>
<organism evidence="1 2">
    <name type="scientific">Penicillium solitum</name>
    <dbReference type="NCBI Taxonomy" id="60172"/>
    <lineage>
        <taxon>Eukaryota</taxon>
        <taxon>Fungi</taxon>
        <taxon>Dikarya</taxon>
        <taxon>Ascomycota</taxon>
        <taxon>Pezizomycotina</taxon>
        <taxon>Eurotiomycetes</taxon>
        <taxon>Eurotiomycetidae</taxon>
        <taxon>Eurotiales</taxon>
        <taxon>Aspergillaceae</taxon>
        <taxon>Penicillium</taxon>
    </lineage>
</organism>
<dbReference type="AlphaFoldDB" id="A0A1V6RHU9"/>
<comment type="caution">
    <text evidence="1">The sequence shown here is derived from an EMBL/GenBank/DDBJ whole genome shotgun (WGS) entry which is preliminary data.</text>
</comment>
<evidence type="ECO:0000313" key="2">
    <source>
        <dbReference type="Proteomes" id="UP000191612"/>
    </source>
</evidence>
<reference evidence="2" key="1">
    <citation type="journal article" date="2017" name="Nat. Microbiol.">
        <title>Global analysis of biosynthetic gene clusters reveals vast potential of secondary metabolite production in Penicillium species.</title>
        <authorList>
            <person name="Nielsen J.C."/>
            <person name="Grijseels S."/>
            <person name="Prigent S."/>
            <person name="Ji B."/>
            <person name="Dainat J."/>
            <person name="Nielsen K.F."/>
            <person name="Frisvad J.C."/>
            <person name="Workman M."/>
            <person name="Nielsen J."/>
        </authorList>
    </citation>
    <scope>NUCLEOTIDE SEQUENCE [LARGE SCALE GENOMIC DNA]</scope>
    <source>
        <strain evidence="2">IBT 29525</strain>
    </source>
</reference>
<gene>
    <name evidence="1" type="ORF">PENSOL_c005G06707</name>
</gene>
<proteinExistence type="predicted"/>
<dbReference type="EMBL" id="MDYO01000005">
    <property type="protein sequence ID" value="OQE01029.1"/>
    <property type="molecule type" value="Genomic_DNA"/>
</dbReference>
<evidence type="ECO:0000313" key="1">
    <source>
        <dbReference type="EMBL" id="OQE01029.1"/>
    </source>
</evidence>
<sequence>MSQILDNSSTEMSTWERAYLNAWRHFHTRILDVLDRLAWQSLSPDYREETINQLDRLPIEVDRIRNTGQAMFEHVPGCLTVREQPLTYFAGDFLRDCHKLDFTLNMLLWRLMNNPNSDRTVYNRLLILLHSITDRVRN</sequence>